<sequence>WRGSLSLTPFTTSLQSRTKPLASGLKHVIDTVFGTGCGPWSRHCGAEDSCVTFFAARRTFPVIPLVAWTDLNNSRFCGRCIKVFLVKKMFIFIYGCNVERLLYLLVLWINVEKRLQGISISCLFFFVGSGALPLYLKGWCNVNEFSIVALQCEFSHRMHATFSKRIIFPLSLALGSVDLIFCHVPTI</sequence>
<keyword evidence="3" id="KW-1185">Reference proteome</keyword>
<organism evidence="2 3">
    <name type="scientific">Tanacetum coccineum</name>
    <dbReference type="NCBI Taxonomy" id="301880"/>
    <lineage>
        <taxon>Eukaryota</taxon>
        <taxon>Viridiplantae</taxon>
        <taxon>Streptophyta</taxon>
        <taxon>Embryophyta</taxon>
        <taxon>Tracheophyta</taxon>
        <taxon>Spermatophyta</taxon>
        <taxon>Magnoliopsida</taxon>
        <taxon>eudicotyledons</taxon>
        <taxon>Gunneridae</taxon>
        <taxon>Pentapetalae</taxon>
        <taxon>asterids</taxon>
        <taxon>campanulids</taxon>
        <taxon>Asterales</taxon>
        <taxon>Asteraceae</taxon>
        <taxon>Asteroideae</taxon>
        <taxon>Anthemideae</taxon>
        <taxon>Anthemidinae</taxon>
        <taxon>Tanacetum</taxon>
    </lineage>
</organism>
<feature type="transmembrane region" description="Helical" evidence="1">
    <location>
        <begin position="166"/>
        <end position="186"/>
    </location>
</feature>
<feature type="non-terminal residue" evidence="2">
    <location>
        <position position="1"/>
    </location>
</feature>
<comment type="caution">
    <text evidence="2">The sequence shown here is derived from an EMBL/GenBank/DDBJ whole genome shotgun (WGS) entry which is preliminary data.</text>
</comment>
<feature type="transmembrane region" description="Helical" evidence="1">
    <location>
        <begin position="89"/>
        <end position="109"/>
    </location>
</feature>
<keyword evidence="1" id="KW-0812">Transmembrane</keyword>
<evidence type="ECO:0000256" key="1">
    <source>
        <dbReference type="SAM" id="Phobius"/>
    </source>
</evidence>
<dbReference type="Proteomes" id="UP001151760">
    <property type="component" value="Unassembled WGS sequence"/>
</dbReference>
<reference evidence="2" key="2">
    <citation type="submission" date="2022-01" db="EMBL/GenBank/DDBJ databases">
        <authorList>
            <person name="Yamashiro T."/>
            <person name="Shiraishi A."/>
            <person name="Satake H."/>
            <person name="Nakayama K."/>
        </authorList>
    </citation>
    <scope>NUCLEOTIDE SEQUENCE</scope>
</reference>
<protein>
    <submittedName>
        <fullName evidence="2">Uncharacterized protein</fullName>
    </submittedName>
</protein>
<gene>
    <name evidence="2" type="ORF">Tco_1030639</name>
</gene>
<keyword evidence="1" id="KW-0472">Membrane</keyword>
<proteinExistence type="predicted"/>
<name>A0ABQ5G6T1_9ASTR</name>
<feature type="transmembrane region" description="Helical" evidence="1">
    <location>
        <begin position="115"/>
        <end position="136"/>
    </location>
</feature>
<evidence type="ECO:0000313" key="3">
    <source>
        <dbReference type="Proteomes" id="UP001151760"/>
    </source>
</evidence>
<accession>A0ABQ5G6T1</accession>
<dbReference type="EMBL" id="BQNB010018161">
    <property type="protein sequence ID" value="GJT71353.1"/>
    <property type="molecule type" value="Genomic_DNA"/>
</dbReference>
<evidence type="ECO:0000313" key="2">
    <source>
        <dbReference type="EMBL" id="GJT71353.1"/>
    </source>
</evidence>
<keyword evidence="1" id="KW-1133">Transmembrane helix</keyword>
<reference evidence="2" key="1">
    <citation type="journal article" date="2022" name="Int. J. Mol. Sci.">
        <title>Draft Genome of Tanacetum Coccineum: Genomic Comparison of Closely Related Tanacetum-Family Plants.</title>
        <authorList>
            <person name="Yamashiro T."/>
            <person name="Shiraishi A."/>
            <person name="Nakayama K."/>
            <person name="Satake H."/>
        </authorList>
    </citation>
    <scope>NUCLEOTIDE SEQUENCE</scope>
</reference>